<dbReference type="EMBL" id="JAGMUU010000029">
    <property type="protein sequence ID" value="KAH7120164.1"/>
    <property type="molecule type" value="Genomic_DNA"/>
</dbReference>
<dbReference type="PANTHER" id="PTHR47424">
    <property type="entry name" value="REGULATORY PROTEIN GAL4"/>
    <property type="match status" value="1"/>
</dbReference>
<evidence type="ECO:0000256" key="4">
    <source>
        <dbReference type="ARBA" id="ARBA00023163"/>
    </source>
</evidence>
<keyword evidence="2" id="KW-0805">Transcription regulation</keyword>
<dbReference type="AlphaFoldDB" id="A0A9P9DJQ8"/>
<dbReference type="Gene3D" id="4.10.240.10">
    <property type="entry name" value="Zn(2)-C6 fungal-type DNA-binding domain"/>
    <property type="match status" value="1"/>
</dbReference>
<comment type="caution">
    <text evidence="8">The sequence shown here is derived from an EMBL/GenBank/DDBJ whole genome shotgun (WGS) entry which is preliminary data.</text>
</comment>
<accession>A0A9P9DJQ8</accession>
<evidence type="ECO:0000313" key="9">
    <source>
        <dbReference type="Proteomes" id="UP000717696"/>
    </source>
</evidence>
<evidence type="ECO:0000256" key="6">
    <source>
        <dbReference type="SAM" id="MobiDB-lite"/>
    </source>
</evidence>
<feature type="compositionally biased region" description="Basic and acidic residues" evidence="6">
    <location>
        <begin position="214"/>
        <end position="228"/>
    </location>
</feature>
<feature type="region of interest" description="Disordered" evidence="6">
    <location>
        <begin position="96"/>
        <end position="157"/>
    </location>
</feature>
<dbReference type="GO" id="GO:0000981">
    <property type="term" value="F:DNA-binding transcription factor activity, RNA polymerase II-specific"/>
    <property type="evidence" value="ECO:0007669"/>
    <property type="project" value="InterPro"/>
</dbReference>
<evidence type="ECO:0000256" key="1">
    <source>
        <dbReference type="ARBA" id="ARBA00022723"/>
    </source>
</evidence>
<dbReference type="CDD" id="cd12148">
    <property type="entry name" value="fungal_TF_MHR"/>
    <property type="match status" value="1"/>
</dbReference>
<keyword evidence="5" id="KW-0539">Nucleus</keyword>
<proteinExistence type="predicted"/>
<evidence type="ECO:0000259" key="7">
    <source>
        <dbReference type="PROSITE" id="PS50048"/>
    </source>
</evidence>
<dbReference type="SUPFAM" id="SSF57701">
    <property type="entry name" value="Zn2/Cys6 DNA-binding domain"/>
    <property type="match status" value="1"/>
</dbReference>
<feature type="region of interest" description="Disordered" evidence="6">
    <location>
        <begin position="209"/>
        <end position="239"/>
    </location>
</feature>
<evidence type="ECO:0000256" key="2">
    <source>
        <dbReference type="ARBA" id="ARBA00023015"/>
    </source>
</evidence>
<keyword evidence="9" id="KW-1185">Reference proteome</keyword>
<dbReference type="PROSITE" id="PS00463">
    <property type="entry name" value="ZN2_CY6_FUNGAL_1"/>
    <property type="match status" value="1"/>
</dbReference>
<feature type="domain" description="Zn(2)-C6 fungal-type" evidence="7">
    <location>
        <begin position="41"/>
        <end position="73"/>
    </location>
</feature>
<organism evidence="8 9">
    <name type="scientific">Dactylonectria estremocensis</name>
    <dbReference type="NCBI Taxonomy" id="1079267"/>
    <lineage>
        <taxon>Eukaryota</taxon>
        <taxon>Fungi</taxon>
        <taxon>Dikarya</taxon>
        <taxon>Ascomycota</taxon>
        <taxon>Pezizomycotina</taxon>
        <taxon>Sordariomycetes</taxon>
        <taxon>Hypocreomycetidae</taxon>
        <taxon>Hypocreales</taxon>
        <taxon>Nectriaceae</taxon>
        <taxon>Dactylonectria</taxon>
    </lineage>
</organism>
<dbReference type="InterPro" id="IPR051127">
    <property type="entry name" value="Fungal_SecMet_Regulators"/>
</dbReference>
<dbReference type="GO" id="GO:0008270">
    <property type="term" value="F:zinc ion binding"/>
    <property type="evidence" value="ECO:0007669"/>
    <property type="project" value="InterPro"/>
</dbReference>
<name>A0A9P9DJQ8_9HYPO</name>
<dbReference type="GO" id="GO:0000435">
    <property type="term" value="P:positive regulation of transcription from RNA polymerase II promoter by galactose"/>
    <property type="evidence" value="ECO:0007669"/>
    <property type="project" value="TreeGrafter"/>
</dbReference>
<feature type="compositionally biased region" description="Basic and acidic residues" evidence="6">
    <location>
        <begin position="96"/>
        <end position="107"/>
    </location>
</feature>
<dbReference type="Proteomes" id="UP000717696">
    <property type="component" value="Unassembled WGS sequence"/>
</dbReference>
<dbReference type="CDD" id="cd00067">
    <property type="entry name" value="GAL4"/>
    <property type="match status" value="1"/>
</dbReference>
<evidence type="ECO:0000313" key="8">
    <source>
        <dbReference type="EMBL" id="KAH7120164.1"/>
    </source>
</evidence>
<dbReference type="Pfam" id="PF00172">
    <property type="entry name" value="Zn_clus"/>
    <property type="match status" value="1"/>
</dbReference>
<evidence type="ECO:0000256" key="5">
    <source>
        <dbReference type="ARBA" id="ARBA00023242"/>
    </source>
</evidence>
<dbReference type="GO" id="GO:0000978">
    <property type="term" value="F:RNA polymerase II cis-regulatory region sequence-specific DNA binding"/>
    <property type="evidence" value="ECO:0007669"/>
    <property type="project" value="TreeGrafter"/>
</dbReference>
<feature type="compositionally biased region" description="Basic and acidic residues" evidence="6">
    <location>
        <begin position="116"/>
        <end position="137"/>
    </location>
</feature>
<feature type="region of interest" description="Disordered" evidence="6">
    <location>
        <begin position="645"/>
        <end position="666"/>
    </location>
</feature>
<gene>
    <name evidence="8" type="ORF">B0J13DRAFT_568472</name>
</gene>
<keyword evidence="3" id="KW-0238">DNA-binding</keyword>
<reference evidence="8" key="1">
    <citation type="journal article" date="2021" name="Nat. Commun.">
        <title>Genetic determinants of endophytism in the Arabidopsis root mycobiome.</title>
        <authorList>
            <person name="Mesny F."/>
            <person name="Miyauchi S."/>
            <person name="Thiergart T."/>
            <person name="Pickel B."/>
            <person name="Atanasova L."/>
            <person name="Karlsson M."/>
            <person name="Huettel B."/>
            <person name="Barry K.W."/>
            <person name="Haridas S."/>
            <person name="Chen C."/>
            <person name="Bauer D."/>
            <person name="Andreopoulos W."/>
            <person name="Pangilinan J."/>
            <person name="LaButti K."/>
            <person name="Riley R."/>
            <person name="Lipzen A."/>
            <person name="Clum A."/>
            <person name="Drula E."/>
            <person name="Henrissat B."/>
            <person name="Kohler A."/>
            <person name="Grigoriev I.V."/>
            <person name="Martin F.M."/>
            <person name="Hacquard S."/>
        </authorList>
    </citation>
    <scope>NUCLEOTIDE SEQUENCE</scope>
    <source>
        <strain evidence="8">MPI-CAGE-AT-0021</strain>
    </source>
</reference>
<dbReference type="InterPro" id="IPR001138">
    <property type="entry name" value="Zn2Cys6_DnaBD"/>
</dbReference>
<protein>
    <submittedName>
        <fullName evidence="8">Fungal-specific transcription factor domain-containing protein</fullName>
    </submittedName>
</protein>
<dbReference type="GO" id="GO:0006351">
    <property type="term" value="P:DNA-templated transcription"/>
    <property type="evidence" value="ECO:0007669"/>
    <property type="project" value="InterPro"/>
</dbReference>
<feature type="compositionally biased region" description="Basic and acidic residues" evidence="6">
    <location>
        <begin position="649"/>
        <end position="666"/>
    </location>
</feature>
<dbReference type="SMART" id="SM00906">
    <property type="entry name" value="Fungal_trans"/>
    <property type="match status" value="1"/>
</dbReference>
<evidence type="ECO:0000256" key="3">
    <source>
        <dbReference type="ARBA" id="ARBA00023125"/>
    </source>
</evidence>
<dbReference type="Pfam" id="PF04082">
    <property type="entry name" value="Fungal_trans"/>
    <property type="match status" value="1"/>
</dbReference>
<dbReference type="InterPro" id="IPR007219">
    <property type="entry name" value="XnlR_reg_dom"/>
</dbReference>
<dbReference type="PROSITE" id="PS50048">
    <property type="entry name" value="ZN2_CY6_FUNGAL_2"/>
    <property type="match status" value="1"/>
</dbReference>
<keyword evidence="1" id="KW-0479">Metal-binding</keyword>
<dbReference type="SMART" id="SM00066">
    <property type="entry name" value="GAL4"/>
    <property type="match status" value="1"/>
</dbReference>
<dbReference type="GO" id="GO:0005634">
    <property type="term" value="C:nucleus"/>
    <property type="evidence" value="ECO:0007669"/>
    <property type="project" value="TreeGrafter"/>
</dbReference>
<dbReference type="OrthoDB" id="424974at2759"/>
<sequence>MFSSNMSWEIGFDLDSASFAADASNILPREPPPKRRKIQLACNSCRMRKTRCDGRRPVCSPCEKRGSGDECLYEEGTLHTRKHIQALESRLEQLERGSHPRHMRLDDNPVASQHNSHVDWPRDPRPRPSPPREDDRLNGPGGPNVPVLVQSTTHSRSTIRMASATTLRDNKTQSSDALATVSACIHDPDVLYGASSTISFVERVLLTTGEPDNVGERPRPGTDEKKPEAYSVEDGVEESDRQTRQLSGLELLPIRRIADSYQKSFWDIVHPIFPVLHRPTFTRFYNQLWGPTKLAESPEIVDDPVMLATLNLVLAIGCRFTVSVHQGSRAFLSDQFYQRARGLVPIDALDVASLAAVQMLLLTAVHLQSTTYSSRCWNIVGLAMRVAQSLGLHLNGSESGTSNQREREMRRRVWYTCVTLDRLISTTFGRPAMLSNSSSVPLPLIVDDEYLLEDGEGTQPVTSQCRIGSFVYTVQLLELLNEVLHSFYAEDGKTQVPTTGKHEERPMPDLHEMLRLNSKLDRFLEDLPTNLRLQNVSGNSEAPTGNPLLQARVLYCRFLYTRLLLLRPVILSLARSASITFGAATIVLPSRLCSPQDGTETFVDDSLSLAMAIFRYYTPEVESATQAIQVLEDLRNRLPRGRNKGAVMSHREVQQTKRPNESSHRDSEVVYGSCVGNIEYYRESHTPDPLSEDWFSRQALDFNFQEYLRENYGQ</sequence>
<dbReference type="InterPro" id="IPR036864">
    <property type="entry name" value="Zn2-C6_fun-type_DNA-bd_sf"/>
</dbReference>
<dbReference type="PANTHER" id="PTHR47424:SF3">
    <property type="entry name" value="REGULATORY PROTEIN GAL4"/>
    <property type="match status" value="1"/>
</dbReference>
<keyword evidence="4" id="KW-0804">Transcription</keyword>